<gene>
    <name evidence="3" type="primary">LOC105310541</name>
</gene>
<keyword evidence="2" id="KW-1185">Reference proteome</keyword>
<evidence type="ECO:0000313" key="2">
    <source>
        <dbReference type="Proteomes" id="UP000515202"/>
    </source>
</evidence>
<protein>
    <submittedName>
        <fullName evidence="3">Protein OS-9-like</fullName>
    </submittedName>
</protein>
<dbReference type="KEGG" id="pvp:105310541"/>
<accession>A0A6P3S4C4</accession>
<feature type="region of interest" description="Disordered" evidence="1">
    <location>
        <begin position="71"/>
        <end position="93"/>
    </location>
</feature>
<sequence>MLLPSDRERLRSEVKAGMERELENIIQETEKELDPDGLKKESERDRAMLALTSTLNKLIKRLEEKQSPELVKKHRRRVVPRKPPPAPRPAGESCQLRSQVPCLKPSAGVCQRASFSFHSENTRSLPSFGNTVLTLAFFPLPPSFCLLTSHSPFEK</sequence>
<dbReference type="OrthoDB" id="448954at2759"/>
<dbReference type="RefSeq" id="XP_011385009.1">
    <property type="nucleotide sequence ID" value="XM_011386707.2"/>
</dbReference>
<organism evidence="2 3">
    <name type="scientific">Pteropus vampyrus</name>
    <name type="common">Large flying fox</name>
    <dbReference type="NCBI Taxonomy" id="132908"/>
    <lineage>
        <taxon>Eukaryota</taxon>
        <taxon>Metazoa</taxon>
        <taxon>Chordata</taxon>
        <taxon>Craniata</taxon>
        <taxon>Vertebrata</taxon>
        <taxon>Euteleostomi</taxon>
        <taxon>Mammalia</taxon>
        <taxon>Eutheria</taxon>
        <taxon>Laurasiatheria</taxon>
        <taxon>Chiroptera</taxon>
        <taxon>Yinpterochiroptera</taxon>
        <taxon>Pteropodoidea</taxon>
        <taxon>Pteropodidae</taxon>
        <taxon>Pteropodinae</taxon>
        <taxon>Pteropus</taxon>
    </lineage>
</organism>
<evidence type="ECO:0000256" key="1">
    <source>
        <dbReference type="SAM" id="MobiDB-lite"/>
    </source>
</evidence>
<dbReference type="AlphaFoldDB" id="A0A6P3S4C4"/>
<evidence type="ECO:0000313" key="3">
    <source>
        <dbReference type="RefSeq" id="XP_011385009.1"/>
    </source>
</evidence>
<proteinExistence type="predicted"/>
<reference evidence="3" key="1">
    <citation type="submission" date="2025-08" db="UniProtKB">
        <authorList>
            <consortium name="RefSeq"/>
        </authorList>
    </citation>
    <scope>IDENTIFICATION</scope>
    <source>
        <tissue evidence="3">Kidney</tissue>
    </source>
</reference>
<dbReference type="Proteomes" id="UP000515202">
    <property type="component" value="Unplaced"/>
</dbReference>
<name>A0A6P3S4C4_PTEVA</name>
<dbReference type="GeneID" id="105310541"/>